<proteinExistence type="predicted"/>
<keyword evidence="2" id="KW-0812">Transmembrane</keyword>
<gene>
    <name evidence="3" type="ORF">PSON_ATCC_30995.1.T2250006</name>
</gene>
<feature type="transmembrane region" description="Helical" evidence="2">
    <location>
        <begin position="115"/>
        <end position="141"/>
    </location>
</feature>
<feature type="transmembrane region" description="Helical" evidence="2">
    <location>
        <begin position="353"/>
        <end position="372"/>
    </location>
</feature>
<dbReference type="AlphaFoldDB" id="A0A8S1RQ49"/>
<reference evidence="3" key="1">
    <citation type="submission" date="2021-01" db="EMBL/GenBank/DDBJ databases">
        <authorList>
            <consortium name="Genoscope - CEA"/>
            <person name="William W."/>
        </authorList>
    </citation>
    <scope>NUCLEOTIDE SEQUENCE</scope>
</reference>
<keyword evidence="4" id="KW-1185">Reference proteome</keyword>
<sequence>MSKRLLNEEEEDFELEDEKLVEMQKVLKTNEDDSDSDIVFSDDGKENLASDDESFVSNKISSNNHENSFTKEDLDEFENRFRTYLLDQHHKTFQQYNEIIQNLQQTMKIKLIRQIISLILLMISLLWYLIHLQLLLCGSFYDESNLLADYQINKSEFIYYFLWTIILIPFQMIIDTFGYNLVEKYHQWISSLILKIQENDSEIEIYFGKLVNFKIIQIVKHDRPLDCNNQFTSIILEWRYSSQFYFITTLQVCAIQMIIFGSHIIYLQFLLFSSGLLLLSFSIIYFIEIGKRLKIWDISKESHLKMNKLCPLLEILINYQLLKQLQNLNCLFPIGIQLQSLENRLKDSLKSIIISKILLMIISKIFLLLLISNGQQIISNQCILSPKTLKQKRKIILDKFNSIYGPLEKKNEENPVAGFDNAQNFRQFAKNSQKKKNKNGQNFSIEIQQTN</sequence>
<keyword evidence="2" id="KW-1133">Transmembrane helix</keyword>
<dbReference type="Proteomes" id="UP000692954">
    <property type="component" value="Unassembled WGS sequence"/>
</dbReference>
<evidence type="ECO:0000256" key="1">
    <source>
        <dbReference type="SAM" id="MobiDB-lite"/>
    </source>
</evidence>
<keyword evidence="2" id="KW-0472">Membrane</keyword>
<evidence type="ECO:0000313" key="4">
    <source>
        <dbReference type="Proteomes" id="UP000692954"/>
    </source>
</evidence>
<feature type="region of interest" description="Disordered" evidence="1">
    <location>
        <begin position="26"/>
        <end position="50"/>
    </location>
</feature>
<feature type="transmembrane region" description="Helical" evidence="2">
    <location>
        <begin position="161"/>
        <end position="182"/>
    </location>
</feature>
<organism evidence="3 4">
    <name type="scientific">Paramecium sonneborni</name>
    <dbReference type="NCBI Taxonomy" id="65129"/>
    <lineage>
        <taxon>Eukaryota</taxon>
        <taxon>Sar</taxon>
        <taxon>Alveolata</taxon>
        <taxon>Ciliophora</taxon>
        <taxon>Intramacronucleata</taxon>
        <taxon>Oligohymenophorea</taxon>
        <taxon>Peniculida</taxon>
        <taxon>Parameciidae</taxon>
        <taxon>Paramecium</taxon>
    </lineage>
</organism>
<feature type="transmembrane region" description="Helical" evidence="2">
    <location>
        <begin position="266"/>
        <end position="287"/>
    </location>
</feature>
<evidence type="ECO:0008006" key="5">
    <source>
        <dbReference type="Google" id="ProtNLM"/>
    </source>
</evidence>
<protein>
    <recommendedName>
        <fullName evidence="5">Transmembrane protein</fullName>
    </recommendedName>
</protein>
<comment type="caution">
    <text evidence="3">The sequence shown here is derived from an EMBL/GenBank/DDBJ whole genome shotgun (WGS) entry which is preliminary data.</text>
</comment>
<evidence type="ECO:0000256" key="2">
    <source>
        <dbReference type="SAM" id="Phobius"/>
    </source>
</evidence>
<feature type="transmembrane region" description="Helical" evidence="2">
    <location>
        <begin position="244"/>
        <end position="260"/>
    </location>
</feature>
<dbReference type="EMBL" id="CAJJDN010000225">
    <property type="protein sequence ID" value="CAD8129473.1"/>
    <property type="molecule type" value="Genomic_DNA"/>
</dbReference>
<evidence type="ECO:0000313" key="3">
    <source>
        <dbReference type="EMBL" id="CAD8129473.1"/>
    </source>
</evidence>
<dbReference type="OrthoDB" id="287164at2759"/>
<name>A0A8S1RQ49_9CILI</name>
<accession>A0A8S1RQ49</accession>